<feature type="transmembrane region" description="Helical" evidence="10">
    <location>
        <begin position="49"/>
        <end position="68"/>
    </location>
</feature>
<proteinExistence type="inferred from homology"/>
<keyword evidence="5 10" id="KW-0472">Membrane</keyword>
<dbReference type="GO" id="GO:0062054">
    <property type="term" value="F:fluoride channel activity"/>
    <property type="evidence" value="ECO:0007669"/>
    <property type="project" value="UniProtKB-UniRule"/>
</dbReference>
<evidence type="ECO:0000256" key="9">
    <source>
        <dbReference type="ARBA" id="ARBA00049940"/>
    </source>
</evidence>
<comment type="catalytic activity">
    <reaction evidence="8">
        <text>fluoride(in) = fluoride(out)</text>
        <dbReference type="Rhea" id="RHEA:76159"/>
        <dbReference type="ChEBI" id="CHEBI:17051"/>
    </reaction>
    <physiologicalReaction direction="left-to-right" evidence="8">
        <dbReference type="Rhea" id="RHEA:76160"/>
    </physiologicalReaction>
</comment>
<evidence type="ECO:0000256" key="2">
    <source>
        <dbReference type="ARBA" id="ARBA00022475"/>
    </source>
</evidence>
<keyword evidence="10" id="KW-0813">Transport</keyword>
<dbReference type="PANTHER" id="PTHR28259">
    <property type="entry name" value="FLUORIDE EXPORT PROTEIN 1-RELATED"/>
    <property type="match status" value="1"/>
</dbReference>
<dbReference type="RefSeq" id="WP_133444300.1">
    <property type="nucleotide sequence ID" value="NZ_SCWB01000014.1"/>
</dbReference>
<reference evidence="11 12" key="1">
    <citation type="submission" date="2019-01" db="EMBL/GenBank/DDBJ databases">
        <title>Draft genome sequences of the type strains of six Macrococcus species.</title>
        <authorList>
            <person name="Mazhar S."/>
            <person name="Altermann E."/>
            <person name="Hill C."/>
            <person name="Mcauliffe O."/>
        </authorList>
    </citation>
    <scope>NUCLEOTIDE SEQUENCE [LARGE SCALE GENOMIC DNA]</scope>
    <source>
        <strain evidence="11 12">CCM4815</strain>
    </source>
</reference>
<feature type="transmembrane region" description="Helical" evidence="10">
    <location>
        <begin position="25"/>
        <end position="43"/>
    </location>
</feature>
<dbReference type="GO" id="GO:0005886">
    <property type="term" value="C:plasma membrane"/>
    <property type="evidence" value="ECO:0007669"/>
    <property type="project" value="UniProtKB-SubCell"/>
</dbReference>
<evidence type="ECO:0000313" key="12">
    <source>
        <dbReference type="Proteomes" id="UP000294802"/>
    </source>
</evidence>
<evidence type="ECO:0000256" key="1">
    <source>
        <dbReference type="ARBA" id="ARBA00004651"/>
    </source>
</evidence>
<evidence type="ECO:0000313" key="11">
    <source>
        <dbReference type="EMBL" id="TDM07509.1"/>
    </source>
</evidence>
<keyword evidence="10" id="KW-0915">Sodium</keyword>
<dbReference type="Pfam" id="PF02537">
    <property type="entry name" value="CRCB"/>
    <property type="match status" value="1"/>
</dbReference>
<dbReference type="PANTHER" id="PTHR28259:SF1">
    <property type="entry name" value="FLUORIDE EXPORT PROTEIN 1-RELATED"/>
    <property type="match status" value="1"/>
</dbReference>
<comment type="similarity">
    <text evidence="7 10">Belongs to the fluoride channel Fluc/FEX (TC 1.A.43) family.</text>
</comment>
<gene>
    <name evidence="10" type="primary">fluC</name>
    <name evidence="10" type="synonym">crcB</name>
    <name evidence="11" type="ORF">ERX29_08730</name>
</gene>
<keyword evidence="4 10" id="KW-1133">Transmembrane helix</keyword>
<protein>
    <recommendedName>
        <fullName evidence="10">Fluoride-specific ion channel FluC</fullName>
    </recommendedName>
</protein>
<feature type="transmembrane region" description="Helical" evidence="10">
    <location>
        <begin position="80"/>
        <end position="102"/>
    </location>
</feature>
<evidence type="ECO:0000256" key="3">
    <source>
        <dbReference type="ARBA" id="ARBA00022692"/>
    </source>
</evidence>
<comment type="function">
    <text evidence="9 10">Fluoride-specific ion channel. Important for reducing fluoride concentration in the cell, thus reducing its toxicity.</text>
</comment>
<evidence type="ECO:0000256" key="7">
    <source>
        <dbReference type="ARBA" id="ARBA00035120"/>
    </source>
</evidence>
<name>A0A4R6BT33_9STAP</name>
<feature type="binding site" evidence="10">
    <location>
        <position position="58"/>
    </location>
    <ligand>
        <name>Na(+)</name>
        <dbReference type="ChEBI" id="CHEBI:29101"/>
        <note>structural</note>
    </ligand>
</feature>
<keyword evidence="6 10" id="KW-0407">Ion channel</keyword>
<dbReference type="OrthoDB" id="9815830at2"/>
<dbReference type="Proteomes" id="UP000294802">
    <property type="component" value="Unassembled WGS sequence"/>
</dbReference>
<evidence type="ECO:0000256" key="8">
    <source>
        <dbReference type="ARBA" id="ARBA00035585"/>
    </source>
</evidence>
<comment type="caution">
    <text evidence="11">The sequence shown here is derived from an EMBL/GenBank/DDBJ whole genome shotgun (WGS) entry which is preliminary data.</text>
</comment>
<dbReference type="EMBL" id="SCWB01000014">
    <property type="protein sequence ID" value="TDM07509.1"/>
    <property type="molecule type" value="Genomic_DNA"/>
</dbReference>
<dbReference type="HAMAP" id="MF_00454">
    <property type="entry name" value="FluC"/>
    <property type="match status" value="1"/>
</dbReference>
<evidence type="ECO:0000256" key="4">
    <source>
        <dbReference type="ARBA" id="ARBA00022989"/>
    </source>
</evidence>
<evidence type="ECO:0000256" key="6">
    <source>
        <dbReference type="ARBA" id="ARBA00023303"/>
    </source>
</evidence>
<comment type="activity regulation">
    <text evidence="10">Na(+) is not transported, but it plays an essential structural role and its presence is essential for fluoride channel function.</text>
</comment>
<evidence type="ECO:0000256" key="5">
    <source>
        <dbReference type="ARBA" id="ARBA00023136"/>
    </source>
</evidence>
<dbReference type="GO" id="GO:0140114">
    <property type="term" value="P:cellular detoxification of fluoride"/>
    <property type="evidence" value="ECO:0007669"/>
    <property type="project" value="UniProtKB-UniRule"/>
</dbReference>
<sequence length="103" mass="11445">MIIAGIGAMIGACIRVFLSQYNGRFPWMTLLVNTMGSLLLGMFTHFDYFLFFGTGIMGGMTTFSTFTLETVTLFREDLKAALIYITLSIILPLCCFFAGMLIV</sequence>
<keyword evidence="10" id="KW-0479">Metal-binding</keyword>
<keyword evidence="10" id="KW-0406">Ion transport</keyword>
<dbReference type="GO" id="GO:0046872">
    <property type="term" value="F:metal ion binding"/>
    <property type="evidence" value="ECO:0007669"/>
    <property type="project" value="UniProtKB-KW"/>
</dbReference>
<feature type="binding site" evidence="10">
    <location>
        <position position="61"/>
    </location>
    <ligand>
        <name>Na(+)</name>
        <dbReference type="ChEBI" id="CHEBI:29101"/>
        <note>structural</note>
    </ligand>
</feature>
<evidence type="ECO:0000256" key="10">
    <source>
        <dbReference type="HAMAP-Rule" id="MF_00454"/>
    </source>
</evidence>
<organism evidence="11 12">
    <name type="scientific">Macrococcus lamae</name>
    <dbReference type="NCBI Taxonomy" id="198484"/>
    <lineage>
        <taxon>Bacteria</taxon>
        <taxon>Bacillati</taxon>
        <taxon>Bacillota</taxon>
        <taxon>Bacilli</taxon>
        <taxon>Bacillales</taxon>
        <taxon>Staphylococcaceae</taxon>
        <taxon>Macrococcus</taxon>
    </lineage>
</organism>
<dbReference type="AlphaFoldDB" id="A0A4R6BT33"/>
<accession>A0A4R6BT33</accession>
<comment type="subcellular location">
    <subcellularLocation>
        <location evidence="1 10">Cell membrane</location>
        <topology evidence="1 10">Multi-pass membrane protein</topology>
    </subcellularLocation>
</comment>
<keyword evidence="12" id="KW-1185">Reference proteome</keyword>
<keyword evidence="3 10" id="KW-0812">Transmembrane</keyword>
<keyword evidence="2 10" id="KW-1003">Cell membrane</keyword>
<dbReference type="InterPro" id="IPR003691">
    <property type="entry name" value="FluC"/>
</dbReference>